<dbReference type="InterPro" id="IPR006387">
    <property type="entry name" value="CPW_WPC_dom"/>
</dbReference>
<protein>
    <recommendedName>
        <fullName evidence="2">CPW-WPC domain-containing protein</fullName>
    </recommendedName>
</protein>
<dbReference type="VEuPathDB" id="PlasmoDB:PKNOH_S140272300"/>
<feature type="domain" description="CPW-WPC" evidence="2">
    <location>
        <begin position="731"/>
        <end position="795"/>
    </location>
</feature>
<name>A0A1Y3DKL5_PLAKN</name>
<feature type="chain" id="PRO_5010987944" description="CPW-WPC domain-containing protein" evidence="1">
    <location>
        <begin position="19"/>
        <end position="1068"/>
    </location>
</feature>
<dbReference type="EMBL" id="NETL01000028">
    <property type="protein sequence ID" value="OTN63985.1"/>
    <property type="molecule type" value="Genomic_DNA"/>
</dbReference>
<dbReference type="Pfam" id="PF09717">
    <property type="entry name" value="CPW_WPC"/>
    <property type="match status" value="8"/>
</dbReference>
<dbReference type="OrthoDB" id="359569at2759"/>
<proteinExistence type="predicted"/>
<feature type="domain" description="CPW-WPC" evidence="2">
    <location>
        <begin position="227"/>
        <end position="286"/>
    </location>
</feature>
<dbReference type="eggNOG" id="ENOG502QWTU">
    <property type="taxonomic scope" value="Eukaryota"/>
</dbReference>
<feature type="domain" description="CPW-WPC" evidence="2">
    <location>
        <begin position="884"/>
        <end position="944"/>
    </location>
</feature>
<keyword evidence="1" id="KW-0732">Signal</keyword>
<evidence type="ECO:0000259" key="2">
    <source>
        <dbReference type="SMART" id="SM01099"/>
    </source>
</evidence>
<feature type="domain" description="CPW-WPC" evidence="2">
    <location>
        <begin position="797"/>
        <end position="882"/>
    </location>
</feature>
<feature type="domain" description="CPW-WPC" evidence="2">
    <location>
        <begin position="167"/>
        <end position="226"/>
    </location>
</feature>
<evidence type="ECO:0000313" key="3">
    <source>
        <dbReference type="EMBL" id="OTN63985.1"/>
    </source>
</evidence>
<accession>A0A1Y3DKL5</accession>
<dbReference type="VEuPathDB" id="PlasmoDB:PKA1H_140059800"/>
<dbReference type="VEuPathDB" id="PlasmoDB:PKNH_1454100"/>
<feature type="domain" description="CPW-WPC" evidence="2">
    <location>
        <begin position="293"/>
        <end position="361"/>
    </location>
</feature>
<evidence type="ECO:0000313" key="4">
    <source>
        <dbReference type="Proteomes" id="UP000195012"/>
    </source>
</evidence>
<feature type="domain" description="CPW-WPC" evidence="2">
    <location>
        <begin position="652"/>
        <end position="730"/>
    </location>
</feature>
<evidence type="ECO:0000256" key="1">
    <source>
        <dbReference type="SAM" id="SignalP"/>
    </source>
</evidence>
<dbReference type="SMART" id="SM01099">
    <property type="entry name" value="CPW_WPC"/>
    <property type="match status" value="10"/>
</dbReference>
<comment type="caution">
    <text evidence="3">The sequence shown here is derived from an EMBL/GenBank/DDBJ whole genome shotgun (WGS) entry which is preliminary data.</text>
</comment>
<organism evidence="3 4">
    <name type="scientific">Plasmodium knowlesi</name>
    <dbReference type="NCBI Taxonomy" id="5850"/>
    <lineage>
        <taxon>Eukaryota</taxon>
        <taxon>Sar</taxon>
        <taxon>Alveolata</taxon>
        <taxon>Apicomplexa</taxon>
        <taxon>Aconoidasida</taxon>
        <taxon>Haemosporida</taxon>
        <taxon>Plasmodiidae</taxon>
        <taxon>Plasmodium</taxon>
        <taxon>Plasmodium (Plasmodium)</taxon>
    </lineage>
</organism>
<dbReference type="AlphaFoldDB" id="A0A1Y3DKL5"/>
<feature type="domain" description="CPW-WPC" evidence="2">
    <location>
        <begin position="104"/>
        <end position="165"/>
    </location>
</feature>
<feature type="signal peptide" evidence="1">
    <location>
        <begin position="1"/>
        <end position="18"/>
    </location>
</feature>
<gene>
    <name evidence="3" type="ORF">PKNOH_S140272300</name>
</gene>
<dbReference type="OMA" id="CPYNWLL"/>
<dbReference type="NCBIfam" id="TIGR01492">
    <property type="entry name" value="CPW_WPC"/>
    <property type="match status" value="7"/>
</dbReference>
<feature type="domain" description="CPW-WPC" evidence="2">
    <location>
        <begin position="363"/>
        <end position="422"/>
    </location>
</feature>
<feature type="domain" description="CPW-WPC" evidence="2">
    <location>
        <begin position="946"/>
        <end position="1023"/>
    </location>
</feature>
<reference evidence="3 4" key="1">
    <citation type="submission" date="2017-05" db="EMBL/GenBank/DDBJ databases">
        <title>PacBio assembly of a Plasmodium knowlesi genome sequence with Hi-C correction and manual annotation of the SICAvar gene family.</title>
        <authorList>
            <person name="Lapp S.A."/>
            <person name="Geraldo J.A."/>
            <person name="Chien J.-T."/>
            <person name="Ay F."/>
            <person name="Pakala S.B."/>
            <person name="Batugedara G."/>
            <person name="Humphrey J.C."/>
            <person name="Debarry J.D."/>
            <person name="Le Roch K.G."/>
            <person name="Galinski M.R."/>
            <person name="Kissinger J.C."/>
        </authorList>
    </citation>
    <scope>NUCLEOTIDE SEQUENCE [LARGE SCALE GENOMIC DNA]</scope>
    <source>
        <strain evidence="4">Malayan Strain Pk1 (A+)</strain>
    </source>
</reference>
<sequence>MAPSKFLPTVLLFAVLSARPPSNSPVPYANAGITGEATSSVEGLNIHGEKDQLYDLSHFSRELIEPLSRFLKSVPAAALREKVKTQVAKAAQSLHLPNPDEQTCEINYADLCPEGWGDWGNGDNCISPATYQGPCKKKMASFVNSTPREKFHFSIKCDVSWPCMHRCSEEDLLEECPDRWILEGKICHAPKSYMGKCVRKKIFTNFSREEKKAWADACDVSWPCLKKNYNFNELCPKNWIPSPDGKHCSATSSYVGVCGPVLYLSNLNELEKKNLMRKCNVEWPIRANAEENELNDQVCPLGWTSSTSNRKGGGTTCSPPHSYNGPCAQSEEIKNISFEHMSKEEKYELSRRCDFMWHSKNEQYQNFDLACPYNWVLVDSADHICASPVEYTQPCNNIWSFKGYTNEMKATWAIRCKAPFVNEATFRVRLLKGRKMGNHLKKGKIFGLNREMNSGGILLADTAWLRDGPIGSAKSNYHRVDDSTTTHEEFLPNHDESLMHTNGETLPLTEGRNVDHPHEVILSDQKITELLLLKQASKDEELRRNIDEVVQTLRKGHSSPGKGNSFSFLQIKSKREKSINSTKDFHKEHHVDSSIIGKAKFPLQKGEADEQSPLYDRDTAHTTEIQNLKEIKNLYENYKLEKVDESYYGHICFEKNYLECPVGWTKLSAKQCMAPRWYRTNVHKCSSMINLNDLTRSVYDVAHDMSFITFDEEKIKKLEKKCLLEFPCRECERDYVQVSCPLGWTETNDEWCEAPADYPPYLKKVCGDRVNFKYATPLIRRNWSLLCRSDWPCFSPCEKNYAAVCPLGYELINERFDTVNGKTIHVCVNRSWEPSRTEDDRIHVDRLADNWGNACLVIEVYNSVQIKKQIEKKCRIIWPCLEKCIQDYHQTCPYNWLLKKNKCIAPYHYNPPQGCSKSFAVRSFSSFDKYLFSNKCFSPWPCINACQQDWSQPCPAHWTPMMRRNGKNTVDRKTTSNSLFCKPIKRYMHSGVCTDEYYDLTDFTFLQKQEFSFRCGVRWPCGNTSRLYSPNWQTENVYYDVGFQRLRTLRFYDTHYASRYAKSGSSFF</sequence>
<dbReference type="Proteomes" id="UP000195012">
    <property type="component" value="Unassembled WGS sequence"/>
</dbReference>